<accession>A0A0M0G4H6</accession>
<evidence type="ECO:0000313" key="2">
    <source>
        <dbReference type="Proteomes" id="UP000037405"/>
    </source>
</evidence>
<dbReference type="AlphaFoldDB" id="A0A0M0G4H6"/>
<dbReference type="Proteomes" id="UP000037405">
    <property type="component" value="Unassembled WGS sequence"/>
</dbReference>
<protein>
    <submittedName>
        <fullName evidence="1">Uncharacterized protein</fullName>
    </submittedName>
</protein>
<evidence type="ECO:0000313" key="1">
    <source>
        <dbReference type="EMBL" id="KON84740.1"/>
    </source>
</evidence>
<sequence>MTKGGRFLCIGQSMHRNRILCFIVESPVGIWETEGINVEQGGKIVDERSNKRIMDEMEETLVKLHHTFEEKLWTPYHSHDLHELLIQFTKNELSEIRKMYAITGVSQLNKTKLAEVLVNEIPARIPDKLSILTNDAYALLLRVVNAAGRYPAGDVSSLMVSVLRDLGMVFPVVQDGMRLLIMPQEVLSVIASEQSKELKRAIKRNTEWVEVVKGMLNMQGALYAPQQYEHLENVMKEPFTEKIREVLHLVGLYDLNLEQGMFSWLHPGVESELDIREAQMERTDIEFYPFTKEQLKLAANPRYVEKTPAVKQLSEFFRILYEMKKEELDETLNMIVGMMRVDIKFQFIMDELGESIELPDGEEMTILIDLMMELHNTTRKWILKGHSPVGLREGYHQQKGRKGKVLNLKDYRK</sequence>
<reference evidence="2" key="1">
    <citation type="submission" date="2015-07" db="EMBL/GenBank/DDBJ databases">
        <title>Fjat-14235 jcm11544.</title>
        <authorList>
            <person name="Liu B."/>
            <person name="Wang J."/>
            <person name="Zhu Y."/>
            <person name="Liu G."/>
            <person name="Chen Q."/>
            <person name="Chen Z."/>
            <person name="Lan J."/>
            <person name="Che J."/>
            <person name="Ge C."/>
            <person name="Shi H."/>
            <person name="Pan Z."/>
            <person name="Liu X."/>
        </authorList>
    </citation>
    <scope>NUCLEOTIDE SEQUENCE [LARGE SCALE GENOMIC DNA]</scope>
    <source>
        <strain evidence="2">JCM 11544</strain>
    </source>
</reference>
<dbReference type="PATRIC" id="fig|189381.12.peg.2423"/>
<name>A0A0M0G4H6_9BACI</name>
<keyword evidence="2" id="KW-1185">Reference proteome</keyword>
<gene>
    <name evidence="1" type="ORF">AF331_11990</name>
</gene>
<comment type="caution">
    <text evidence="1">The sequence shown here is derived from an EMBL/GenBank/DDBJ whole genome shotgun (WGS) entry which is preliminary data.</text>
</comment>
<proteinExistence type="predicted"/>
<organism evidence="1 2">
    <name type="scientific">Rossellomorea marisflavi</name>
    <dbReference type="NCBI Taxonomy" id="189381"/>
    <lineage>
        <taxon>Bacteria</taxon>
        <taxon>Bacillati</taxon>
        <taxon>Bacillota</taxon>
        <taxon>Bacilli</taxon>
        <taxon>Bacillales</taxon>
        <taxon>Bacillaceae</taxon>
        <taxon>Rossellomorea</taxon>
    </lineage>
</organism>
<dbReference type="EMBL" id="LGUE01000004">
    <property type="protein sequence ID" value="KON84740.1"/>
    <property type="molecule type" value="Genomic_DNA"/>
</dbReference>